<dbReference type="EMBL" id="JACSQT010000004">
    <property type="protein sequence ID" value="MBD7937413.1"/>
    <property type="molecule type" value="Genomic_DNA"/>
</dbReference>
<evidence type="ECO:0000256" key="1">
    <source>
        <dbReference type="SAM" id="Phobius"/>
    </source>
</evidence>
<keyword evidence="3" id="KW-1185">Reference proteome</keyword>
<gene>
    <name evidence="2" type="ORF">H9655_10295</name>
</gene>
<keyword evidence="1" id="KW-0812">Transmembrane</keyword>
<dbReference type="RefSeq" id="WP_191813616.1">
    <property type="nucleotide sequence ID" value="NZ_JACSQT010000004.1"/>
</dbReference>
<dbReference type="PANTHER" id="PTHR38433">
    <property type="match status" value="1"/>
</dbReference>
<keyword evidence="1" id="KW-0472">Membrane</keyword>
<reference evidence="2 3" key="1">
    <citation type="submission" date="2020-08" db="EMBL/GenBank/DDBJ databases">
        <title>A Genomic Blueprint of the Chicken Gut Microbiome.</title>
        <authorList>
            <person name="Gilroy R."/>
            <person name="Ravi A."/>
            <person name="Getino M."/>
            <person name="Pursley I."/>
            <person name="Horton D.L."/>
            <person name="Alikhan N.-F."/>
            <person name="Baker D."/>
            <person name="Gharbi K."/>
            <person name="Hall N."/>
            <person name="Watson M."/>
            <person name="Adriaenssens E.M."/>
            <person name="Foster-Nyarko E."/>
            <person name="Jarju S."/>
            <person name="Secka A."/>
            <person name="Antonio M."/>
            <person name="Oren A."/>
            <person name="Chaudhuri R."/>
            <person name="La Ragione R.M."/>
            <person name="Hildebrand F."/>
            <person name="Pallen M.J."/>
        </authorList>
    </citation>
    <scope>NUCLEOTIDE SEQUENCE [LARGE SCALE GENOMIC DNA]</scope>
    <source>
        <strain evidence="2 3">Sa5YUA1</strain>
    </source>
</reference>
<comment type="caution">
    <text evidence="2">The sequence shown here is derived from an EMBL/GenBank/DDBJ whole genome shotgun (WGS) entry which is preliminary data.</text>
</comment>
<accession>A0ABR8QPD9</accession>
<proteinExistence type="predicted"/>
<evidence type="ECO:0000313" key="2">
    <source>
        <dbReference type="EMBL" id="MBD7937413.1"/>
    </source>
</evidence>
<evidence type="ECO:0000313" key="3">
    <source>
        <dbReference type="Proteomes" id="UP000657931"/>
    </source>
</evidence>
<dbReference type="PANTHER" id="PTHR38433:SF1">
    <property type="entry name" value="DUF1641 DOMAIN-CONTAINING PROTEIN"/>
    <property type="match status" value="1"/>
</dbReference>
<sequence>MAKATTVIRKIDVSPEEQRKKELKELEDSIVNNRQAIIDSIHLIQRIHEKGILHIVESMLGQSDKILDRVVLSLDHPEVTGSIKNAFLLLEVLGKMDLKEWEPMIDKVNTALTRMVEVQQSDKEKKEGTMLSMLRDTEVREGMSILLAFVKGLGSKSEGKEEKEVEKGKQNSESRKFNKNWLLFIGGAAVMSIPLFIKRK</sequence>
<keyword evidence="1" id="KW-1133">Transmembrane helix</keyword>
<organism evidence="2 3">
    <name type="scientific">Cytobacillus stercorigallinarum</name>
    <dbReference type="NCBI Taxonomy" id="2762240"/>
    <lineage>
        <taxon>Bacteria</taxon>
        <taxon>Bacillati</taxon>
        <taxon>Bacillota</taxon>
        <taxon>Bacilli</taxon>
        <taxon>Bacillales</taxon>
        <taxon>Bacillaceae</taxon>
        <taxon>Cytobacillus</taxon>
    </lineage>
</organism>
<protein>
    <submittedName>
        <fullName evidence="2">DUF1641 domain-containing protein</fullName>
    </submittedName>
</protein>
<name>A0ABR8QPD9_9BACI</name>
<dbReference type="Proteomes" id="UP000657931">
    <property type="component" value="Unassembled WGS sequence"/>
</dbReference>
<feature type="transmembrane region" description="Helical" evidence="1">
    <location>
        <begin position="181"/>
        <end position="197"/>
    </location>
</feature>